<proteinExistence type="predicted"/>
<name>A0A9W6RHT6_9ACTN</name>
<evidence type="ECO:0000313" key="1">
    <source>
        <dbReference type="EMBL" id="GLY75000.1"/>
    </source>
</evidence>
<sequence>MGSLDDGRLALARLTPVRHAMDVNAPPGTRWSNELTASLIQSDRPSEVFQAAALCMAEEFASDGFRWIKSRKSLERRDDTGRLERMSLEPGHRNRTGQLIEFAVGQLRVDDALLEEWRFTNHPRTVVRTDSVLGIVCGTSCYDLARVGFNNKVILTRPERRLACLGTLCDQIKEIVLP</sequence>
<comment type="caution">
    <text evidence="1">The sequence shown here is derived from an EMBL/GenBank/DDBJ whole genome shotgun (WGS) entry which is preliminary data.</text>
</comment>
<protein>
    <submittedName>
        <fullName evidence="1">Uncharacterized protein</fullName>
    </submittedName>
</protein>
<evidence type="ECO:0000313" key="2">
    <source>
        <dbReference type="Proteomes" id="UP001165135"/>
    </source>
</evidence>
<gene>
    <name evidence="1" type="ORF">Airi01_032670</name>
</gene>
<reference evidence="1" key="1">
    <citation type="submission" date="2023-03" db="EMBL/GenBank/DDBJ databases">
        <title>Actinoallomurus iriomotensis NBRC 103681.</title>
        <authorList>
            <person name="Ichikawa N."/>
            <person name="Sato H."/>
            <person name="Tonouchi N."/>
        </authorList>
    </citation>
    <scope>NUCLEOTIDE SEQUENCE</scope>
    <source>
        <strain evidence="1">NBRC 103681</strain>
    </source>
</reference>
<organism evidence="1 2">
    <name type="scientific">Actinoallomurus iriomotensis</name>
    <dbReference type="NCBI Taxonomy" id="478107"/>
    <lineage>
        <taxon>Bacteria</taxon>
        <taxon>Bacillati</taxon>
        <taxon>Actinomycetota</taxon>
        <taxon>Actinomycetes</taxon>
        <taxon>Streptosporangiales</taxon>
        <taxon>Thermomonosporaceae</taxon>
        <taxon>Actinoallomurus</taxon>
    </lineage>
</organism>
<accession>A0A9W6RHT6</accession>
<dbReference type="Proteomes" id="UP001165135">
    <property type="component" value="Unassembled WGS sequence"/>
</dbReference>
<dbReference type="AlphaFoldDB" id="A0A9W6RHT6"/>
<dbReference type="EMBL" id="BSTJ01000003">
    <property type="protein sequence ID" value="GLY75000.1"/>
    <property type="molecule type" value="Genomic_DNA"/>
</dbReference>